<organism evidence="1 2">
    <name type="scientific">Trichinella murrelli</name>
    <dbReference type="NCBI Taxonomy" id="144512"/>
    <lineage>
        <taxon>Eukaryota</taxon>
        <taxon>Metazoa</taxon>
        <taxon>Ecdysozoa</taxon>
        <taxon>Nematoda</taxon>
        <taxon>Enoplea</taxon>
        <taxon>Dorylaimia</taxon>
        <taxon>Trichinellida</taxon>
        <taxon>Trichinellidae</taxon>
        <taxon>Trichinella</taxon>
    </lineage>
</organism>
<sequence>MRFQFRRPPQGPFLCELGTPSRLCLHSWTRKAFCEWEEDCQGRRCPGATVIPCFFHATARLL</sequence>
<gene>
    <name evidence="1" type="ORF">T05_5289</name>
</gene>
<accession>A0A0V0SNT6</accession>
<name>A0A0V0SNT6_9BILA</name>
<dbReference type="EMBL" id="JYDJ01004634">
    <property type="protein sequence ID" value="KRX28420.1"/>
    <property type="molecule type" value="Genomic_DNA"/>
</dbReference>
<dbReference type="Proteomes" id="UP000055048">
    <property type="component" value="Unassembled WGS sequence"/>
</dbReference>
<comment type="caution">
    <text evidence="1">The sequence shown here is derived from an EMBL/GenBank/DDBJ whole genome shotgun (WGS) entry which is preliminary data.</text>
</comment>
<proteinExistence type="predicted"/>
<feature type="non-terminal residue" evidence="1">
    <location>
        <position position="62"/>
    </location>
</feature>
<reference evidence="1 2" key="1">
    <citation type="submission" date="2015-01" db="EMBL/GenBank/DDBJ databases">
        <title>Evolution of Trichinella species and genotypes.</title>
        <authorList>
            <person name="Korhonen P.K."/>
            <person name="Edoardo P."/>
            <person name="Giuseppe L.R."/>
            <person name="Gasser R.B."/>
        </authorList>
    </citation>
    <scope>NUCLEOTIDE SEQUENCE [LARGE SCALE GENOMIC DNA]</scope>
    <source>
        <strain evidence="1">ISS417</strain>
    </source>
</reference>
<keyword evidence="2" id="KW-1185">Reference proteome</keyword>
<protein>
    <submittedName>
        <fullName evidence="1">Uncharacterized protein</fullName>
    </submittedName>
</protein>
<evidence type="ECO:0000313" key="2">
    <source>
        <dbReference type="Proteomes" id="UP000055048"/>
    </source>
</evidence>
<evidence type="ECO:0000313" key="1">
    <source>
        <dbReference type="EMBL" id="KRX28420.1"/>
    </source>
</evidence>
<dbReference type="AlphaFoldDB" id="A0A0V0SNT6"/>